<dbReference type="Proteomes" id="UP000198906">
    <property type="component" value="Unassembled WGS sequence"/>
</dbReference>
<dbReference type="GO" id="GO:0005737">
    <property type="term" value="C:cytoplasm"/>
    <property type="evidence" value="ECO:0007669"/>
    <property type="project" value="TreeGrafter"/>
</dbReference>
<protein>
    <submittedName>
        <fullName evidence="2">Trans-2,3-dihydro-3-hydroxyanthranilate isomerase</fullName>
    </submittedName>
</protein>
<dbReference type="PIRSF" id="PIRSF016184">
    <property type="entry name" value="PhzC_PhzF"/>
    <property type="match status" value="1"/>
</dbReference>
<reference evidence="3" key="1">
    <citation type="submission" date="2016-06" db="EMBL/GenBank/DDBJ databases">
        <authorList>
            <person name="Varghese N."/>
        </authorList>
    </citation>
    <scope>NUCLEOTIDE SEQUENCE [LARGE SCALE GENOMIC DNA]</scope>
    <source>
        <strain evidence="3">DSM 46123</strain>
    </source>
</reference>
<evidence type="ECO:0000313" key="3">
    <source>
        <dbReference type="Proteomes" id="UP000198906"/>
    </source>
</evidence>
<dbReference type="SUPFAM" id="SSF54506">
    <property type="entry name" value="Diaminopimelate epimerase-like"/>
    <property type="match status" value="1"/>
</dbReference>
<dbReference type="InterPro" id="IPR003719">
    <property type="entry name" value="Phenazine_PhzF-like"/>
</dbReference>
<accession>A0A1C6RM71</accession>
<dbReference type="PANTHER" id="PTHR13774:SF32">
    <property type="entry name" value="ANTISENSE-ENHANCING SEQUENCE 1"/>
    <property type="match status" value="1"/>
</dbReference>
<dbReference type="Pfam" id="PF02567">
    <property type="entry name" value="PhzC-PhzF"/>
    <property type="match status" value="1"/>
</dbReference>
<sequence length="296" mass="30711">MRLVFINMSTLAYEIVDVFTDRPFAGNPLAVVFGADGLATEQMQTLAREFNLSETVFVLPATQAGATYRARIFTPAAELPFAGHPSVGAAVTACRRGWFDIGAVTQECGAGVLPVEVTGTAATLTGGMPTLGPELDVEPLLEVAGLRASDHAGPAPRVAGCGLEFPYLPVRPDALARARVDVRAAERYGVEHVSVFSWDAGTQTARSRVFVPGMGVPEDPATGSAALGLGVWLVASGLLPGEGRSSYTVEQGFELNRPSVLTCTVTAAGGTVLGATVSGQVMPVARGEINIPPFLG</sequence>
<dbReference type="STRING" id="47866.GA0074694_2289"/>
<dbReference type="NCBIfam" id="TIGR00654">
    <property type="entry name" value="PhzF_family"/>
    <property type="match status" value="1"/>
</dbReference>
<dbReference type="AlphaFoldDB" id="A0A1C6RM71"/>
<gene>
    <name evidence="2" type="ORF">GA0074694_2289</name>
</gene>
<dbReference type="Gene3D" id="3.10.310.10">
    <property type="entry name" value="Diaminopimelate Epimerase, Chain A, domain 1"/>
    <property type="match status" value="2"/>
</dbReference>
<keyword evidence="2" id="KW-0413">Isomerase</keyword>
<evidence type="ECO:0000313" key="2">
    <source>
        <dbReference type="EMBL" id="SCL18250.1"/>
    </source>
</evidence>
<dbReference type="GO" id="GO:0016853">
    <property type="term" value="F:isomerase activity"/>
    <property type="evidence" value="ECO:0007669"/>
    <property type="project" value="UniProtKB-KW"/>
</dbReference>
<name>A0A1C6RM71_9ACTN</name>
<proteinExistence type="predicted"/>
<feature type="active site" evidence="1">
    <location>
        <position position="54"/>
    </location>
</feature>
<evidence type="ECO:0000256" key="1">
    <source>
        <dbReference type="PIRSR" id="PIRSR016184-1"/>
    </source>
</evidence>
<dbReference type="EMBL" id="FMHU01000001">
    <property type="protein sequence ID" value="SCL18250.1"/>
    <property type="molecule type" value="Genomic_DNA"/>
</dbReference>
<dbReference type="PANTHER" id="PTHR13774">
    <property type="entry name" value="PHENAZINE BIOSYNTHESIS PROTEIN"/>
    <property type="match status" value="1"/>
</dbReference>
<organism evidence="2 3">
    <name type="scientific">Micromonospora inyonensis</name>
    <dbReference type="NCBI Taxonomy" id="47866"/>
    <lineage>
        <taxon>Bacteria</taxon>
        <taxon>Bacillati</taxon>
        <taxon>Actinomycetota</taxon>
        <taxon>Actinomycetes</taxon>
        <taxon>Micromonosporales</taxon>
        <taxon>Micromonosporaceae</taxon>
        <taxon>Micromonospora</taxon>
    </lineage>
</organism>
<keyword evidence="3" id="KW-1185">Reference proteome</keyword>